<dbReference type="SUPFAM" id="SSF55729">
    <property type="entry name" value="Acyl-CoA N-acyltransferases (Nat)"/>
    <property type="match status" value="1"/>
</dbReference>
<dbReference type="SUPFAM" id="SSF53639">
    <property type="entry name" value="AraD/HMP-PK domain-like"/>
    <property type="match status" value="1"/>
</dbReference>
<proteinExistence type="predicted"/>
<dbReference type="Gene3D" id="3.40.225.10">
    <property type="entry name" value="Class II aldolase/adducin N-terminal domain"/>
    <property type="match status" value="1"/>
</dbReference>
<dbReference type="AlphaFoldDB" id="A0A1F7W507"/>
<dbReference type="PROSITE" id="PS51462">
    <property type="entry name" value="NUDIX"/>
    <property type="match status" value="1"/>
</dbReference>
<dbReference type="InterPro" id="IPR015797">
    <property type="entry name" value="NUDIX_hydrolase-like_dom_sf"/>
</dbReference>
<dbReference type="InterPro" id="IPR036409">
    <property type="entry name" value="Aldolase_II/adducin_N_sf"/>
</dbReference>
<dbReference type="Gene3D" id="3.40.630.30">
    <property type="match status" value="1"/>
</dbReference>
<dbReference type="Pfam" id="PF00596">
    <property type="entry name" value="Aldolase_II"/>
    <property type="match status" value="1"/>
</dbReference>
<sequence>MGTEDPMIQKGYALLFGGGTSAPIDGVRSMTNDAEGDIAVAFAWSFAKLGVRCVLGLSRLAYYKHRDNLPKDAVAYVFKTFSEYVALIDTILVEHGKPAWALSMVAVNDYGYLDGDVPKGKMSSATDALTLTIPALPKVLDTWRGKMGRECVIVGFKFLTRANASLYDLFDAARRQNARAHLNGTVGNFKEEIGGGKHPVWWITPDGGTLRLDGWRGDVTDQLAKILVRYAHTTWHRSVRVESDGTPHHAAVALAHQAIHFAQDAGLLTGPEGNIAVRAGDGVMLVSPRGVDKSAMRAEDLLVARLDRATREVCFYGPVDGKPSIDSSVHLSTMGSLRHPVAIHFHGGWVLGSVPRTRLAYPCGTLQQARNIEEAVAHWQQETGTDWNGPATRQMLELRDHGHILYVRDVTAVAIQWESARAAYHAHLVDIGRPDLIEKVALQPVWLETEIVGVTALMDGLRSFFLIQDVRGLGLGEQLVELVNRRGTRIAAHDRCKVVDFYRKRGFKTVERREAEGLLILDPPSVRDDLRDAATVCLHCTTTDRLLLALRSPDVSYGGLYCHLGGKIDPDDRDFLATIVREPGEEGGLDLEGLTEPAPGDVTVHYTGYLTPDGREVGTRVTNVLVRTVVELAFVPDGSEIVGGGWFDRAEAARLPMGPATRAVLRKVWPDL</sequence>
<evidence type="ECO:0000259" key="1">
    <source>
        <dbReference type="PROSITE" id="PS51462"/>
    </source>
</evidence>
<dbReference type="EMBL" id="MGFE01000027">
    <property type="protein sequence ID" value="OGL97892.1"/>
    <property type="molecule type" value="Genomic_DNA"/>
</dbReference>
<dbReference type="Proteomes" id="UP000176501">
    <property type="component" value="Unassembled WGS sequence"/>
</dbReference>
<dbReference type="Pfam" id="PF00293">
    <property type="entry name" value="NUDIX"/>
    <property type="match status" value="1"/>
</dbReference>
<comment type="caution">
    <text evidence="2">The sequence shown here is derived from an EMBL/GenBank/DDBJ whole genome shotgun (WGS) entry which is preliminary data.</text>
</comment>
<dbReference type="InterPro" id="IPR001303">
    <property type="entry name" value="Aldolase_II/adducin_N"/>
</dbReference>
<dbReference type="Pfam" id="PF04127">
    <property type="entry name" value="DFP"/>
    <property type="match status" value="1"/>
</dbReference>
<dbReference type="InterPro" id="IPR016181">
    <property type="entry name" value="Acyl_CoA_acyltransferase"/>
</dbReference>
<reference evidence="2 3" key="1">
    <citation type="journal article" date="2016" name="Nat. Commun.">
        <title>Thousands of microbial genomes shed light on interconnected biogeochemical processes in an aquifer system.</title>
        <authorList>
            <person name="Anantharaman K."/>
            <person name="Brown C.T."/>
            <person name="Hug L.A."/>
            <person name="Sharon I."/>
            <person name="Castelle C.J."/>
            <person name="Probst A.J."/>
            <person name="Thomas B.C."/>
            <person name="Singh A."/>
            <person name="Wilkins M.J."/>
            <person name="Karaoz U."/>
            <person name="Brodie E.L."/>
            <person name="Williams K.H."/>
            <person name="Hubbard S.S."/>
            <person name="Banfield J.F."/>
        </authorList>
    </citation>
    <scope>NUCLEOTIDE SEQUENCE [LARGE SCALE GENOMIC DNA]</scope>
</reference>
<evidence type="ECO:0000313" key="3">
    <source>
        <dbReference type="Proteomes" id="UP000176501"/>
    </source>
</evidence>
<organism evidence="2 3">
    <name type="scientific">Candidatus Uhrbacteria bacterium RIFOXYB2_FULL_57_15</name>
    <dbReference type="NCBI Taxonomy" id="1802422"/>
    <lineage>
        <taxon>Bacteria</taxon>
        <taxon>Candidatus Uhriibacteriota</taxon>
    </lineage>
</organism>
<dbReference type="GO" id="GO:0003824">
    <property type="term" value="F:catalytic activity"/>
    <property type="evidence" value="ECO:0007669"/>
    <property type="project" value="UniProtKB-ARBA"/>
</dbReference>
<dbReference type="SUPFAM" id="SSF102645">
    <property type="entry name" value="CoaB-like"/>
    <property type="match status" value="1"/>
</dbReference>
<dbReference type="Gene3D" id="3.40.50.10300">
    <property type="entry name" value="CoaB-like"/>
    <property type="match status" value="1"/>
</dbReference>
<evidence type="ECO:0000313" key="2">
    <source>
        <dbReference type="EMBL" id="OGL97892.1"/>
    </source>
</evidence>
<gene>
    <name evidence="2" type="ORF">A2304_03120</name>
</gene>
<name>A0A1F7W507_9BACT</name>
<dbReference type="SUPFAM" id="SSF55811">
    <property type="entry name" value="Nudix"/>
    <property type="match status" value="1"/>
</dbReference>
<dbReference type="InterPro" id="IPR035929">
    <property type="entry name" value="CoaB-like_sf"/>
</dbReference>
<dbReference type="Gene3D" id="3.90.79.10">
    <property type="entry name" value="Nucleoside Triphosphate Pyrophosphohydrolase"/>
    <property type="match status" value="1"/>
</dbReference>
<protein>
    <recommendedName>
        <fullName evidence="1">Nudix hydrolase domain-containing protein</fullName>
    </recommendedName>
</protein>
<accession>A0A1F7W507</accession>
<dbReference type="InterPro" id="IPR000086">
    <property type="entry name" value="NUDIX_hydrolase_dom"/>
</dbReference>
<dbReference type="GO" id="GO:0015937">
    <property type="term" value="P:coenzyme A biosynthetic process"/>
    <property type="evidence" value="ECO:0007669"/>
    <property type="project" value="UniProtKB-ARBA"/>
</dbReference>
<dbReference type="InterPro" id="IPR007085">
    <property type="entry name" value="DNA/pantothenate-metab_flavo_C"/>
</dbReference>
<feature type="domain" description="Nudix hydrolase" evidence="1">
    <location>
        <begin position="529"/>
        <end position="670"/>
    </location>
</feature>